<dbReference type="RefSeq" id="WP_131905600.1">
    <property type="nucleotide sequence ID" value="NZ_BAAAFU010000004.1"/>
</dbReference>
<feature type="transmembrane region" description="Helical" evidence="7">
    <location>
        <begin position="428"/>
        <end position="447"/>
    </location>
</feature>
<feature type="transmembrane region" description="Helical" evidence="7">
    <location>
        <begin position="143"/>
        <end position="163"/>
    </location>
</feature>
<dbReference type="GO" id="GO:0006885">
    <property type="term" value="P:regulation of pH"/>
    <property type="evidence" value="ECO:0007669"/>
    <property type="project" value="UniProtKB-UniRule"/>
</dbReference>
<dbReference type="GO" id="GO:0015385">
    <property type="term" value="F:sodium:proton antiporter activity"/>
    <property type="evidence" value="ECO:0007669"/>
    <property type="project" value="UniProtKB-UniRule"/>
</dbReference>
<feature type="transmembrane region" description="Helical" evidence="7">
    <location>
        <begin position="355"/>
        <end position="378"/>
    </location>
</feature>
<evidence type="ECO:0000256" key="3">
    <source>
        <dbReference type="ARBA" id="ARBA00022692"/>
    </source>
</evidence>
<dbReference type="PANTHER" id="PTHR30341:SF0">
    <property type="entry name" value="NA(+)_H(+) ANTIPORTER NHAA"/>
    <property type="match status" value="1"/>
</dbReference>
<evidence type="ECO:0000313" key="8">
    <source>
        <dbReference type="EMBL" id="TCJ87311.1"/>
    </source>
</evidence>
<keyword evidence="7" id="KW-0813">Transport</keyword>
<dbReference type="Proteomes" id="UP000294887">
    <property type="component" value="Unassembled WGS sequence"/>
</dbReference>
<proteinExistence type="inferred from homology"/>
<dbReference type="Pfam" id="PF06965">
    <property type="entry name" value="Na_H_antiport_1"/>
    <property type="match status" value="1"/>
</dbReference>
<dbReference type="HAMAP" id="MF_01844">
    <property type="entry name" value="NhaA"/>
    <property type="match status" value="1"/>
</dbReference>
<evidence type="ECO:0000256" key="5">
    <source>
        <dbReference type="ARBA" id="ARBA00023136"/>
    </source>
</evidence>
<dbReference type="InterPro" id="IPR023171">
    <property type="entry name" value="Na/H_antiporter_dom_sf"/>
</dbReference>
<comment type="caution">
    <text evidence="8">The sequence shown here is derived from an EMBL/GenBank/DDBJ whole genome shotgun (WGS) entry which is preliminary data.</text>
</comment>
<dbReference type="PANTHER" id="PTHR30341">
    <property type="entry name" value="SODIUM ION/PROTON ANTIPORTER NHAA-RELATED"/>
    <property type="match status" value="1"/>
</dbReference>
<comment type="catalytic activity">
    <reaction evidence="7">
        <text>Na(+)(in) + 2 H(+)(out) = Na(+)(out) + 2 H(+)(in)</text>
        <dbReference type="Rhea" id="RHEA:29251"/>
        <dbReference type="ChEBI" id="CHEBI:15378"/>
        <dbReference type="ChEBI" id="CHEBI:29101"/>
    </reaction>
</comment>
<evidence type="ECO:0000256" key="1">
    <source>
        <dbReference type="ARBA" id="ARBA00004429"/>
    </source>
</evidence>
<dbReference type="GO" id="GO:0005886">
    <property type="term" value="C:plasma membrane"/>
    <property type="evidence" value="ECO:0007669"/>
    <property type="project" value="UniProtKB-SubCell"/>
</dbReference>
<dbReference type="OrthoDB" id="9808135at2"/>
<dbReference type="InterPro" id="IPR004670">
    <property type="entry name" value="NhaA"/>
</dbReference>
<keyword evidence="2 7" id="KW-1003">Cell membrane</keyword>
<feature type="transmembrane region" description="Helical" evidence="7">
    <location>
        <begin position="324"/>
        <end position="343"/>
    </location>
</feature>
<comment type="function">
    <text evidence="7">Na(+)/H(+) antiporter that extrudes sodium in exchange for external protons.</text>
</comment>
<evidence type="ECO:0000256" key="6">
    <source>
        <dbReference type="ARBA" id="ARBA00023201"/>
    </source>
</evidence>
<feature type="transmembrane region" description="Helical" evidence="7">
    <location>
        <begin position="175"/>
        <end position="194"/>
    </location>
</feature>
<sequence length="453" mass="49756">MSAKQPKADLAKPIEKQFEKLTEPFNRFVNNQISGALLLILATLSALIVVNSPWHDYYFALENIEFGVVFNDYEIRKSLHHWVNDGLMVLFFFLLGLEIKREFLAGELQSFTQSSTVIMAALGGMIFPALIFAAFNYDTESAAGWGIPMATDAAFALGALVLLGSRIPSGLKVFLVALAIVDDIGAIIVIAVFYTDQLNLQMLMIAAGLFALLLVMNRLGIRKPLPYLLISILLWYVTLLSGVHATVAGVLAAFAIPARPRRHPRNLAKKLRTAAKQMDQIEENPETEMLAEASNHKIVEDVEERAKETKTPLRSWETTLERPVSLFVIPIFAFLNAGIVISLDTINAIIPATISWGIIAGLVLGKPIGIVLMSWIVLKLKWGELPENVTLKHIIGVGLLAGMGFTMSIFIASLSFPGHPEMLTQAKLSIMLATALAGLLGVIWLWVLSSREK</sequence>
<keyword evidence="5 7" id="KW-0472">Membrane</keyword>
<gene>
    <name evidence="7" type="primary">nhaA</name>
    <name evidence="8" type="ORF">EV695_1819</name>
</gene>
<feature type="transmembrane region" description="Helical" evidence="7">
    <location>
        <begin position="200"/>
        <end position="221"/>
    </location>
</feature>
<comment type="similarity">
    <text evidence="7">Belongs to the NhaA Na(+)/H(+) (TC 2.A.33) antiporter family.</text>
</comment>
<evidence type="ECO:0000256" key="2">
    <source>
        <dbReference type="ARBA" id="ARBA00022475"/>
    </source>
</evidence>
<dbReference type="Gene3D" id="1.20.1530.10">
    <property type="entry name" value="Na+/H+ antiporter like domain"/>
    <property type="match status" value="1"/>
</dbReference>
<reference evidence="8 9" key="1">
    <citation type="submission" date="2019-03" db="EMBL/GenBank/DDBJ databases">
        <title>Genomic Encyclopedia of Type Strains, Phase IV (KMG-IV): sequencing the most valuable type-strain genomes for metagenomic binning, comparative biology and taxonomic classification.</title>
        <authorList>
            <person name="Goeker M."/>
        </authorList>
    </citation>
    <scope>NUCLEOTIDE SEQUENCE [LARGE SCALE GENOMIC DNA]</scope>
    <source>
        <strain evidence="8 9">DSM 24830</strain>
    </source>
</reference>
<evidence type="ECO:0000313" key="9">
    <source>
        <dbReference type="Proteomes" id="UP000294887"/>
    </source>
</evidence>
<keyword evidence="7" id="KW-0406">Ion transport</keyword>
<keyword evidence="3 7" id="KW-0812">Transmembrane</keyword>
<evidence type="ECO:0000256" key="4">
    <source>
        <dbReference type="ARBA" id="ARBA00022989"/>
    </source>
</evidence>
<comment type="subcellular location">
    <subcellularLocation>
        <location evidence="1">Cell inner membrane</location>
        <topology evidence="1">Multi-pass membrane protein</topology>
    </subcellularLocation>
    <subcellularLocation>
        <location evidence="7">Cell membrane</location>
        <topology evidence="7">Multi-pass membrane protein</topology>
    </subcellularLocation>
</comment>
<dbReference type="EMBL" id="SMFQ01000003">
    <property type="protein sequence ID" value="TCJ87311.1"/>
    <property type="molecule type" value="Genomic_DNA"/>
</dbReference>
<organism evidence="8 9">
    <name type="scientific">Cocleimonas flava</name>
    <dbReference type="NCBI Taxonomy" id="634765"/>
    <lineage>
        <taxon>Bacteria</taxon>
        <taxon>Pseudomonadati</taxon>
        <taxon>Pseudomonadota</taxon>
        <taxon>Gammaproteobacteria</taxon>
        <taxon>Thiotrichales</taxon>
        <taxon>Thiotrichaceae</taxon>
        <taxon>Cocleimonas</taxon>
    </lineage>
</organism>
<evidence type="ECO:0000256" key="7">
    <source>
        <dbReference type="HAMAP-Rule" id="MF_01844"/>
    </source>
</evidence>
<feature type="transmembrane region" description="Helical" evidence="7">
    <location>
        <begin position="36"/>
        <end position="54"/>
    </location>
</feature>
<feature type="transmembrane region" description="Helical" evidence="7">
    <location>
        <begin position="393"/>
        <end position="416"/>
    </location>
</feature>
<keyword evidence="9" id="KW-1185">Reference proteome</keyword>
<dbReference type="AlphaFoldDB" id="A0A4R1F979"/>
<protein>
    <recommendedName>
        <fullName evidence="7">Na(+)/H(+) antiporter NhaA</fullName>
    </recommendedName>
    <alternativeName>
        <fullName evidence="7">Sodium/proton antiporter NhaA</fullName>
    </alternativeName>
</protein>
<keyword evidence="4 7" id="KW-1133">Transmembrane helix</keyword>
<name>A0A4R1F979_9GAMM</name>
<accession>A0A4R1F979</accession>
<keyword evidence="7" id="KW-0050">Antiport</keyword>
<keyword evidence="6 7" id="KW-0739">Sodium transport</keyword>
<feature type="transmembrane region" description="Helical" evidence="7">
    <location>
        <begin position="117"/>
        <end position="137"/>
    </location>
</feature>
<dbReference type="NCBIfam" id="TIGR00773">
    <property type="entry name" value="NhaA"/>
    <property type="match status" value="1"/>
</dbReference>
<keyword evidence="7" id="KW-0915">Sodium</keyword>
<feature type="transmembrane region" description="Helical" evidence="7">
    <location>
        <begin position="233"/>
        <end position="256"/>
    </location>
</feature>